<evidence type="ECO:0000256" key="1">
    <source>
        <dbReference type="SAM" id="Phobius"/>
    </source>
</evidence>
<protein>
    <submittedName>
        <fullName evidence="2">Uncharacterized protein</fullName>
    </submittedName>
</protein>
<evidence type="ECO:0000313" key="2">
    <source>
        <dbReference type="EMBL" id="SIR72807.1"/>
    </source>
</evidence>
<gene>
    <name evidence="2" type="ORF">SAMN05878482_105223</name>
</gene>
<dbReference type="Proteomes" id="UP000185829">
    <property type="component" value="Unassembled WGS sequence"/>
</dbReference>
<dbReference type="InterPro" id="IPR058725">
    <property type="entry name" value="YczF"/>
</dbReference>
<comment type="caution">
    <text evidence="2">The sequence shown here is derived from an EMBL/GenBank/DDBJ whole genome shotgun (WGS) entry which is preliminary data.</text>
</comment>
<name>A0A9X8RB83_9BACI</name>
<sequence>MRALQSLLILLGTYLLIILIDYLQGLNIWHSFYSIKQYFTVARGEDYFLLISFMLIFLYLIIFSAIKNRQPPSS</sequence>
<reference evidence="2 3" key="1">
    <citation type="submission" date="2017-01" db="EMBL/GenBank/DDBJ databases">
        <authorList>
            <person name="Varghese N."/>
            <person name="Submissions S."/>
        </authorList>
    </citation>
    <scope>NUCLEOTIDE SEQUENCE [LARGE SCALE GENOMIC DNA]</scope>
    <source>
        <strain evidence="2 3">RUG2-6</strain>
    </source>
</reference>
<feature type="transmembrane region" description="Helical" evidence="1">
    <location>
        <begin position="47"/>
        <end position="66"/>
    </location>
</feature>
<organism evidence="2 3">
    <name type="scientific">Peribacillus simplex</name>
    <dbReference type="NCBI Taxonomy" id="1478"/>
    <lineage>
        <taxon>Bacteria</taxon>
        <taxon>Bacillati</taxon>
        <taxon>Bacillota</taxon>
        <taxon>Bacilli</taxon>
        <taxon>Bacillales</taxon>
        <taxon>Bacillaceae</taxon>
        <taxon>Peribacillus</taxon>
    </lineage>
</organism>
<accession>A0A9X8RB83</accession>
<keyword evidence="1" id="KW-1133">Transmembrane helix</keyword>
<dbReference type="AlphaFoldDB" id="A0A9X8RB83"/>
<evidence type="ECO:0000313" key="3">
    <source>
        <dbReference type="Proteomes" id="UP000185829"/>
    </source>
</evidence>
<proteinExistence type="predicted"/>
<feature type="transmembrane region" description="Helical" evidence="1">
    <location>
        <begin position="7"/>
        <end position="27"/>
    </location>
</feature>
<keyword evidence="1" id="KW-0812">Transmembrane</keyword>
<dbReference type="Pfam" id="PF26310">
    <property type="entry name" value="YczF"/>
    <property type="match status" value="1"/>
</dbReference>
<keyword evidence="1" id="KW-0472">Membrane</keyword>
<dbReference type="EMBL" id="FTMX01000005">
    <property type="protein sequence ID" value="SIR72807.1"/>
    <property type="molecule type" value="Genomic_DNA"/>
</dbReference>